<evidence type="ECO:0000313" key="4">
    <source>
        <dbReference type="Proteomes" id="UP000474630"/>
    </source>
</evidence>
<reference evidence="3 4" key="1">
    <citation type="submission" date="2020-02" db="EMBL/GenBank/DDBJ databases">
        <title>Genome sequencing for Draconibacterium sp. strain M1.</title>
        <authorList>
            <person name="Park S.-J."/>
        </authorList>
    </citation>
    <scope>NUCLEOTIDE SEQUENCE [LARGE SCALE GENOMIC DNA]</scope>
    <source>
        <strain evidence="3 4">M1</strain>
    </source>
</reference>
<feature type="signal peptide" evidence="1">
    <location>
        <begin position="1"/>
        <end position="19"/>
    </location>
</feature>
<keyword evidence="4" id="KW-1185">Reference proteome</keyword>
<name>A0A6C0RA34_9BACT</name>
<protein>
    <recommendedName>
        <fullName evidence="2">C-type lectin domain-containing protein</fullName>
    </recommendedName>
</protein>
<dbReference type="SUPFAM" id="SSF56436">
    <property type="entry name" value="C-type lectin-like"/>
    <property type="match status" value="1"/>
</dbReference>
<dbReference type="RefSeq" id="WP_163345181.1">
    <property type="nucleotide sequence ID" value="NZ_CP048409.1"/>
</dbReference>
<evidence type="ECO:0000259" key="2">
    <source>
        <dbReference type="PROSITE" id="PS50041"/>
    </source>
</evidence>
<dbReference type="InterPro" id="IPR016186">
    <property type="entry name" value="C-type_lectin-like/link_sf"/>
</dbReference>
<dbReference type="EMBL" id="CP048409">
    <property type="protein sequence ID" value="QIA07254.1"/>
    <property type="molecule type" value="Genomic_DNA"/>
</dbReference>
<evidence type="ECO:0000313" key="3">
    <source>
        <dbReference type="EMBL" id="QIA07254.1"/>
    </source>
</evidence>
<dbReference type="Pfam" id="PF00059">
    <property type="entry name" value="Lectin_C"/>
    <property type="match status" value="1"/>
</dbReference>
<evidence type="ECO:0000256" key="1">
    <source>
        <dbReference type="SAM" id="SignalP"/>
    </source>
</evidence>
<dbReference type="PROSITE" id="PS50041">
    <property type="entry name" value="C_TYPE_LECTIN_2"/>
    <property type="match status" value="1"/>
</dbReference>
<dbReference type="InterPro" id="IPR016187">
    <property type="entry name" value="CTDL_fold"/>
</dbReference>
<dbReference type="Proteomes" id="UP000474630">
    <property type="component" value="Chromosome"/>
</dbReference>
<dbReference type="KEGG" id="drc:G0Q07_05730"/>
<dbReference type="Gene3D" id="3.10.100.10">
    <property type="entry name" value="Mannose-Binding Protein A, subunit A"/>
    <property type="match status" value="1"/>
</dbReference>
<organism evidence="3 4">
    <name type="scientific">Draconibacterium halophilum</name>
    <dbReference type="NCBI Taxonomy" id="2706887"/>
    <lineage>
        <taxon>Bacteria</taxon>
        <taxon>Pseudomonadati</taxon>
        <taxon>Bacteroidota</taxon>
        <taxon>Bacteroidia</taxon>
        <taxon>Marinilabiliales</taxon>
        <taxon>Prolixibacteraceae</taxon>
        <taxon>Draconibacterium</taxon>
    </lineage>
</organism>
<dbReference type="InterPro" id="IPR001304">
    <property type="entry name" value="C-type_lectin-like"/>
</dbReference>
<keyword evidence="1" id="KW-0732">Signal</keyword>
<sequence>MKKNLLLFCIISLSLSLQAQTLTISLGGQTGTSGTNWTSSGSDPVTIETTSGDAVISPSVIENLLNAGSSVVVLSSLDIRLSDAITKTGGGAALLEFRAGRDLFIQADITSSNSALNLKLDSDNDGDNIGAITNSSSLTTNSGFINFLDDVSFNGTSAQTINSGAQYIICGGEVMLSNNNGVTFQTADNNVTFSGAVNSGNSYSLDATSRTWNAAHSLYNSDSDYLATITSKMELTAAMAVVPSGGAWLGGSDKDTEGTWKWVTGPEAGTVFWTTALSQGIKGYVGTNGHYVNWNTGEPNDSGGDEDALQIRNNTDGYWNDLPTTVNDLASVVEHELSPSPLIVDAGDGNVIFQNSVGAGKVLKSVDITAANTIINGGGITTESESSEGQLFSGNLIIGGAEVVLEMLNTSSSFILNSGKTITNSNTGESTLTIKNPNNIQFISSNSVSSADYPFNLVLWADTDGDGAGNISIGTNGSISTNEGHLWMGGGSGSTTWNNLTVGDGYATGITGTGILLDDVTINADAGDISISGKSTSTNAASHGIHLKYTGSSTLTTNSGTITLQGVGGQSTAAEAANCDGIRIEGTLQTTSGTIDLTGLSTAEDQSEGIAIESTGSLASTSGNILLQADNIYFSGDARAASAGELALSPVTSTATIGIAGATGTLSLPSSRFTSNFTDGFSLITIGNGAQSGNINLNTVSFRDNMRLQTSGTVIIDAAQTVTTENIKLQIDNNLDMGTGSKIIR</sequence>
<gene>
    <name evidence="3" type="ORF">G0Q07_05730</name>
</gene>
<feature type="chain" id="PRO_5025351561" description="C-type lectin domain-containing protein" evidence="1">
    <location>
        <begin position="20"/>
        <end position="745"/>
    </location>
</feature>
<accession>A0A6C0RA34</accession>
<proteinExistence type="predicted"/>
<dbReference type="AlphaFoldDB" id="A0A6C0RA34"/>
<feature type="domain" description="C-type lectin" evidence="2">
    <location>
        <begin position="198"/>
        <end position="321"/>
    </location>
</feature>